<evidence type="ECO:0000313" key="1">
    <source>
        <dbReference type="EMBL" id="TRM60684.1"/>
    </source>
</evidence>
<keyword evidence="2" id="KW-1185">Reference proteome</keyword>
<protein>
    <submittedName>
        <fullName evidence="1">Uncharacterized protein</fullName>
    </submittedName>
</protein>
<evidence type="ECO:0000313" key="2">
    <source>
        <dbReference type="Proteomes" id="UP000320762"/>
    </source>
</evidence>
<sequence length="75" mass="8455">SLPSIFMVPTNHPLAYIEWFTPFGPKDHDSGLYSIKPSTRNRGVYGEIIEIDHIVRNCHVVPRMGTGPSPDMHHS</sequence>
<dbReference type="AlphaFoldDB" id="A0A550C7B6"/>
<comment type="caution">
    <text evidence="1">The sequence shown here is derived from an EMBL/GenBank/DDBJ whole genome shotgun (WGS) entry which is preliminary data.</text>
</comment>
<reference evidence="1 2" key="1">
    <citation type="journal article" date="2019" name="New Phytol.">
        <title>Comparative genomics reveals unique wood-decay strategies and fruiting body development in the Schizophyllaceae.</title>
        <authorList>
            <person name="Almasi E."/>
            <person name="Sahu N."/>
            <person name="Krizsan K."/>
            <person name="Balint B."/>
            <person name="Kovacs G.M."/>
            <person name="Kiss B."/>
            <person name="Cseklye J."/>
            <person name="Drula E."/>
            <person name="Henrissat B."/>
            <person name="Nagy I."/>
            <person name="Chovatia M."/>
            <person name="Adam C."/>
            <person name="LaButti K."/>
            <person name="Lipzen A."/>
            <person name="Riley R."/>
            <person name="Grigoriev I.V."/>
            <person name="Nagy L.G."/>
        </authorList>
    </citation>
    <scope>NUCLEOTIDE SEQUENCE [LARGE SCALE GENOMIC DNA]</scope>
    <source>
        <strain evidence="1 2">NL-1724</strain>
    </source>
</reference>
<organism evidence="1 2">
    <name type="scientific">Schizophyllum amplum</name>
    <dbReference type="NCBI Taxonomy" id="97359"/>
    <lineage>
        <taxon>Eukaryota</taxon>
        <taxon>Fungi</taxon>
        <taxon>Dikarya</taxon>
        <taxon>Basidiomycota</taxon>
        <taxon>Agaricomycotina</taxon>
        <taxon>Agaricomycetes</taxon>
        <taxon>Agaricomycetidae</taxon>
        <taxon>Agaricales</taxon>
        <taxon>Schizophyllaceae</taxon>
        <taxon>Schizophyllum</taxon>
    </lineage>
</organism>
<dbReference type="Proteomes" id="UP000320762">
    <property type="component" value="Unassembled WGS sequence"/>
</dbReference>
<accession>A0A550C7B6</accession>
<name>A0A550C7B6_9AGAR</name>
<dbReference type="OrthoDB" id="3244185at2759"/>
<gene>
    <name evidence="1" type="ORF">BD626DRAFT_368646</name>
</gene>
<feature type="non-terminal residue" evidence="1">
    <location>
        <position position="75"/>
    </location>
</feature>
<proteinExistence type="predicted"/>
<feature type="non-terminal residue" evidence="1">
    <location>
        <position position="1"/>
    </location>
</feature>
<dbReference type="EMBL" id="VDMD01000020">
    <property type="protein sequence ID" value="TRM60684.1"/>
    <property type="molecule type" value="Genomic_DNA"/>
</dbReference>